<keyword evidence="3" id="KW-0805">Transcription regulation</keyword>
<accession>A0A2I1CCG8</accession>
<dbReference type="CDD" id="cd12148">
    <property type="entry name" value="fungal_TF_MHR"/>
    <property type="match status" value="1"/>
</dbReference>
<keyword evidence="2" id="KW-0479">Metal-binding</keyword>
<dbReference type="PROSITE" id="PS50048">
    <property type="entry name" value="ZN2_CY6_FUNGAL_2"/>
    <property type="match status" value="1"/>
</dbReference>
<dbReference type="VEuPathDB" id="FungiDB:P174DRAFT_458864"/>
<dbReference type="InterPro" id="IPR051711">
    <property type="entry name" value="Stress_Response_Reg"/>
</dbReference>
<dbReference type="InterPro" id="IPR001138">
    <property type="entry name" value="Zn2Cys6_DnaBD"/>
</dbReference>
<evidence type="ECO:0000256" key="4">
    <source>
        <dbReference type="ARBA" id="ARBA00023125"/>
    </source>
</evidence>
<dbReference type="EMBL" id="MSZS01000003">
    <property type="protein sequence ID" value="PKX95314.1"/>
    <property type="molecule type" value="Genomic_DNA"/>
</dbReference>
<dbReference type="RefSeq" id="XP_024683909.1">
    <property type="nucleotide sequence ID" value="XM_024829717.1"/>
</dbReference>
<dbReference type="InterPro" id="IPR036864">
    <property type="entry name" value="Zn2-C6_fun-type_DNA-bd_sf"/>
</dbReference>
<evidence type="ECO:0000256" key="5">
    <source>
        <dbReference type="ARBA" id="ARBA00023163"/>
    </source>
</evidence>
<dbReference type="InterPro" id="IPR007219">
    <property type="entry name" value="XnlR_reg_dom"/>
</dbReference>
<dbReference type="PANTHER" id="PTHR47540">
    <property type="entry name" value="THIAMINE REPRESSIBLE GENES REGULATORY PROTEIN THI5"/>
    <property type="match status" value="1"/>
</dbReference>
<evidence type="ECO:0000256" key="3">
    <source>
        <dbReference type="ARBA" id="ARBA00023015"/>
    </source>
</evidence>
<reference evidence="9" key="1">
    <citation type="journal article" date="2018" name="Proc. Natl. Acad. Sci. U.S.A.">
        <title>Linking secondary metabolites to gene clusters through genome sequencing of six diverse Aspergillus species.</title>
        <authorList>
            <person name="Kaerboelling I."/>
            <person name="Vesth T.C."/>
            <person name="Frisvad J.C."/>
            <person name="Nybo J.L."/>
            <person name="Theobald S."/>
            <person name="Kuo A."/>
            <person name="Bowyer P."/>
            <person name="Matsuda Y."/>
            <person name="Mondo S."/>
            <person name="Lyhne E.K."/>
            <person name="Kogle M.E."/>
            <person name="Clum A."/>
            <person name="Lipzen A."/>
            <person name="Salamov A."/>
            <person name="Ngan C.Y."/>
            <person name="Daum C."/>
            <person name="Chiniquy J."/>
            <person name="Barry K."/>
            <person name="LaButti K."/>
            <person name="Haridas S."/>
            <person name="Simmons B.A."/>
            <person name="Magnuson J.K."/>
            <person name="Mortensen U.H."/>
            <person name="Larsen T.O."/>
            <person name="Grigoriev I.V."/>
            <person name="Baker S.E."/>
            <person name="Andersen M.R."/>
        </authorList>
    </citation>
    <scope>NUCLEOTIDE SEQUENCE [LARGE SCALE GENOMIC DNA]</scope>
    <source>
        <strain evidence="9">IBT 16806</strain>
    </source>
</reference>
<dbReference type="PROSITE" id="PS00463">
    <property type="entry name" value="ZN2_CY6_FUNGAL_1"/>
    <property type="match status" value="1"/>
</dbReference>
<protein>
    <submittedName>
        <fullName evidence="8">Fungal-specific transcription factor</fullName>
    </submittedName>
</protein>
<dbReference type="Pfam" id="PF04082">
    <property type="entry name" value="Fungal_trans"/>
    <property type="match status" value="1"/>
</dbReference>
<dbReference type="GO" id="GO:0000981">
    <property type="term" value="F:DNA-binding transcription factor activity, RNA polymerase II-specific"/>
    <property type="evidence" value="ECO:0007669"/>
    <property type="project" value="InterPro"/>
</dbReference>
<feature type="domain" description="Zn(2)-C6 fungal-type" evidence="7">
    <location>
        <begin position="17"/>
        <end position="48"/>
    </location>
</feature>
<name>A0A2I1CCG8_ASPN1</name>
<dbReference type="Pfam" id="PF00172">
    <property type="entry name" value="Zn_clus"/>
    <property type="match status" value="1"/>
</dbReference>
<dbReference type="SMART" id="SM00906">
    <property type="entry name" value="Fungal_trans"/>
    <property type="match status" value="1"/>
</dbReference>
<gene>
    <name evidence="8" type="ORF">P174DRAFT_458864</name>
</gene>
<evidence type="ECO:0000313" key="9">
    <source>
        <dbReference type="Proteomes" id="UP000234474"/>
    </source>
</evidence>
<dbReference type="GO" id="GO:0005634">
    <property type="term" value="C:nucleus"/>
    <property type="evidence" value="ECO:0007669"/>
    <property type="project" value="UniProtKB-SubCell"/>
</dbReference>
<evidence type="ECO:0000256" key="2">
    <source>
        <dbReference type="ARBA" id="ARBA00022723"/>
    </source>
</evidence>
<evidence type="ECO:0000256" key="6">
    <source>
        <dbReference type="ARBA" id="ARBA00023242"/>
    </source>
</evidence>
<dbReference type="SUPFAM" id="SSF57701">
    <property type="entry name" value="Zn2/Cys6 DNA-binding domain"/>
    <property type="match status" value="1"/>
</dbReference>
<keyword evidence="9" id="KW-1185">Reference proteome</keyword>
<proteinExistence type="predicted"/>
<comment type="caution">
    <text evidence="8">The sequence shown here is derived from an EMBL/GenBank/DDBJ whole genome shotgun (WGS) entry which is preliminary data.</text>
</comment>
<dbReference type="OrthoDB" id="3990906at2759"/>
<sequence length="646" mass="73427">MPIHKYQPKRQKKKPVACNRCHTHKVRCSGEKPCARCRQAGCGDLCEYQQRDRKLKVNESYIDQILLENAHLKERLETLTSSRPSPANSDLSSSYPQGPYHIVQNPLLGERAWFYPYDPSAPLYIWELLPLTLLELNTHQKHYCSKGRPNGRRFHKLGYSVRIVFNQLSRVYHLFLRKSTLEQLESIYRDPPKHDDPSLTCKFFALFALGEVYSCRSDSSTQGRVPGTKYYVRAMNLTPILPERPALIHIESLLLLSLFSYFLNRRHAAYTLIGNAMRLGLILGLNHNISERQCTDPTERQHRIRLWWAIYVYDRMWGSKIGFPLQIRDDDIHVDMPSQVSCPAYEEQFSDTAYLVASIQLARIVGQVIDKIYSHKQHPESFLQREQQLLLAQQEWLQSLPAHIKLHTDGGPPPKHIVSLHLQFNQCVILATRPIILHALLHQRGHRENSEDLPRPAITLSEACIHAARHSHALIVEEWVNGSLPMYGYFYAQYLFSSATVLVISGLLPAFGNPADLDSIEVAIEILSRMSDHGNLAAAEFHDNLKQVKHSLPGNVGKSVEKAGELPRQSLQRSFSLPPTGDQAIENGGVSPLPVAGFTTEMAFLEPMMQDFLGIPDNEIEAIHPDLLTIGETTGEDFCPTTFWTS</sequence>
<evidence type="ECO:0000256" key="1">
    <source>
        <dbReference type="ARBA" id="ARBA00004123"/>
    </source>
</evidence>
<dbReference type="OMA" id="GAQGLYW"/>
<organism evidence="8 9">
    <name type="scientific">Aspergillus novofumigatus (strain IBT 16806)</name>
    <dbReference type="NCBI Taxonomy" id="1392255"/>
    <lineage>
        <taxon>Eukaryota</taxon>
        <taxon>Fungi</taxon>
        <taxon>Dikarya</taxon>
        <taxon>Ascomycota</taxon>
        <taxon>Pezizomycotina</taxon>
        <taxon>Eurotiomycetes</taxon>
        <taxon>Eurotiomycetidae</taxon>
        <taxon>Eurotiales</taxon>
        <taxon>Aspergillaceae</taxon>
        <taxon>Aspergillus</taxon>
        <taxon>Aspergillus subgen. Fumigati</taxon>
    </lineage>
</organism>
<dbReference type="GeneID" id="36537043"/>
<dbReference type="Gene3D" id="4.10.240.10">
    <property type="entry name" value="Zn(2)-C6 fungal-type DNA-binding domain"/>
    <property type="match status" value="1"/>
</dbReference>
<keyword evidence="5" id="KW-0804">Transcription</keyword>
<dbReference type="GO" id="GO:0043565">
    <property type="term" value="F:sequence-specific DNA binding"/>
    <property type="evidence" value="ECO:0007669"/>
    <property type="project" value="TreeGrafter"/>
</dbReference>
<evidence type="ECO:0000259" key="7">
    <source>
        <dbReference type="PROSITE" id="PS50048"/>
    </source>
</evidence>
<evidence type="ECO:0000313" key="8">
    <source>
        <dbReference type="EMBL" id="PKX95314.1"/>
    </source>
</evidence>
<dbReference type="GO" id="GO:0045944">
    <property type="term" value="P:positive regulation of transcription by RNA polymerase II"/>
    <property type="evidence" value="ECO:0007669"/>
    <property type="project" value="TreeGrafter"/>
</dbReference>
<dbReference type="GO" id="GO:0008270">
    <property type="term" value="F:zinc ion binding"/>
    <property type="evidence" value="ECO:0007669"/>
    <property type="project" value="InterPro"/>
</dbReference>
<dbReference type="SMART" id="SM00066">
    <property type="entry name" value="GAL4"/>
    <property type="match status" value="1"/>
</dbReference>
<dbReference type="Proteomes" id="UP000234474">
    <property type="component" value="Unassembled WGS sequence"/>
</dbReference>
<dbReference type="GO" id="GO:0006351">
    <property type="term" value="P:DNA-templated transcription"/>
    <property type="evidence" value="ECO:0007669"/>
    <property type="project" value="InterPro"/>
</dbReference>
<dbReference type="PANTHER" id="PTHR47540:SF6">
    <property type="entry name" value="ZN(II)2CYS6 TRANSCRIPTION FACTOR (EUROFUNG)"/>
    <property type="match status" value="1"/>
</dbReference>
<keyword evidence="4" id="KW-0238">DNA-binding</keyword>
<keyword evidence="6" id="KW-0539">Nucleus</keyword>
<dbReference type="AlphaFoldDB" id="A0A2I1CCG8"/>
<comment type="subcellular location">
    <subcellularLocation>
        <location evidence="1">Nucleus</location>
    </subcellularLocation>
</comment>
<dbReference type="CDD" id="cd00067">
    <property type="entry name" value="GAL4"/>
    <property type="match status" value="1"/>
</dbReference>